<evidence type="ECO:0000313" key="7">
    <source>
        <dbReference type="EMBL" id="AQT47197.1"/>
    </source>
</evidence>
<organism evidence="7 8">
    <name type="scientific">Bartonella choladocola</name>
    <dbReference type="NCBI Taxonomy" id="2750995"/>
    <lineage>
        <taxon>Bacteria</taxon>
        <taxon>Pseudomonadati</taxon>
        <taxon>Pseudomonadota</taxon>
        <taxon>Alphaproteobacteria</taxon>
        <taxon>Hyphomicrobiales</taxon>
        <taxon>Bartonellaceae</taxon>
        <taxon>Bartonella</taxon>
    </lineage>
</organism>
<evidence type="ECO:0000256" key="1">
    <source>
        <dbReference type="ARBA" id="ARBA00004953"/>
    </source>
</evidence>
<dbReference type="Pfam" id="PF00590">
    <property type="entry name" value="TP_methylase"/>
    <property type="match status" value="1"/>
</dbReference>
<dbReference type="Gene3D" id="3.40.1010.10">
    <property type="entry name" value="Cobalt-precorrin-4 Transmethylase, Domain 1"/>
    <property type="match status" value="1"/>
</dbReference>
<dbReference type="GO" id="GO:0009236">
    <property type="term" value="P:cobalamin biosynthetic process"/>
    <property type="evidence" value="ECO:0007669"/>
    <property type="project" value="UniProtKB-UniPathway"/>
</dbReference>
<keyword evidence="4 7" id="KW-0808">Transferase</keyword>
<gene>
    <name evidence="7" type="ORF">BBC0122_010770</name>
</gene>
<keyword evidence="3 7" id="KW-0489">Methyltransferase</keyword>
<dbReference type="UniPathway" id="UPA00148"/>
<evidence type="ECO:0000256" key="2">
    <source>
        <dbReference type="ARBA" id="ARBA00022573"/>
    </source>
</evidence>
<feature type="domain" description="Tetrapyrrole methylase" evidence="6">
    <location>
        <begin position="9"/>
        <end position="188"/>
    </location>
</feature>
<dbReference type="Proteomes" id="UP000189632">
    <property type="component" value="Chromosome"/>
</dbReference>
<dbReference type="NCBIfam" id="TIGR02467">
    <property type="entry name" value="CbiE"/>
    <property type="match status" value="1"/>
</dbReference>
<keyword evidence="5" id="KW-0949">S-adenosyl-L-methionine</keyword>
<dbReference type="InterPro" id="IPR035996">
    <property type="entry name" value="4pyrrol_Methylase_sf"/>
</dbReference>
<dbReference type="CDD" id="cd02440">
    <property type="entry name" value="AdoMet_MTases"/>
    <property type="match status" value="1"/>
</dbReference>
<dbReference type="InterPro" id="IPR029063">
    <property type="entry name" value="SAM-dependent_MTases_sf"/>
</dbReference>
<evidence type="ECO:0000256" key="4">
    <source>
        <dbReference type="ARBA" id="ARBA00022679"/>
    </source>
</evidence>
<evidence type="ECO:0000256" key="3">
    <source>
        <dbReference type="ARBA" id="ARBA00022603"/>
    </source>
</evidence>
<dbReference type="InterPro" id="IPR000878">
    <property type="entry name" value="4pyrrol_Mease"/>
</dbReference>
<dbReference type="InterPro" id="IPR014777">
    <property type="entry name" value="4pyrrole_Mease_sub1"/>
</dbReference>
<dbReference type="InterPro" id="IPR012818">
    <property type="entry name" value="CbiE"/>
</dbReference>
<dbReference type="GO" id="GO:0046025">
    <property type="term" value="F:precorrin-6Y C5,15-methyltransferase (decarboxylating) activity"/>
    <property type="evidence" value="ECO:0007669"/>
    <property type="project" value="UniProtKB-EC"/>
</dbReference>
<dbReference type="AlphaFoldDB" id="A0A1U9MGV8"/>
<dbReference type="InterPro" id="IPR014008">
    <property type="entry name" value="Cbl_synth_MTase_CbiT"/>
</dbReference>
<dbReference type="KEGG" id="bapi:BBC0122_010770"/>
<protein>
    <submittedName>
        <fullName evidence="7">Precorrin-6Y C5,15-methyltransferase (Decarboxylating)</fullName>
        <ecNumber evidence="7">2.1.1.132</ecNumber>
    </submittedName>
</protein>
<dbReference type="InterPro" id="IPR050714">
    <property type="entry name" value="Cobalamin_biosynth_MTase"/>
</dbReference>
<comment type="pathway">
    <text evidence="1">Cofactor biosynthesis; adenosylcobalamin biosynthesis.</text>
</comment>
<accession>A0A1U9MGV8</accession>
<dbReference type="CDD" id="cd11644">
    <property type="entry name" value="Precorrin-6Y-MT"/>
    <property type="match status" value="1"/>
</dbReference>
<keyword evidence="2" id="KW-0169">Cobalamin biosynthesis</keyword>
<dbReference type="EC" id="2.1.1.132" evidence="7"/>
<dbReference type="GO" id="GO:0008276">
    <property type="term" value="F:protein methyltransferase activity"/>
    <property type="evidence" value="ECO:0007669"/>
    <property type="project" value="InterPro"/>
</dbReference>
<dbReference type="PANTHER" id="PTHR43182:SF1">
    <property type="entry name" value="COBALT-PRECORRIN-7 C(5)-METHYLTRANSFERASE"/>
    <property type="match status" value="1"/>
</dbReference>
<dbReference type="Gene3D" id="3.40.50.150">
    <property type="entry name" value="Vaccinia Virus protein VP39"/>
    <property type="match status" value="1"/>
</dbReference>
<keyword evidence="8" id="KW-1185">Reference proteome</keyword>
<dbReference type="EMBL" id="CP015625">
    <property type="protein sequence ID" value="AQT47197.1"/>
    <property type="molecule type" value="Genomic_DNA"/>
</dbReference>
<dbReference type="STRING" id="1686310.BBC0244_010750"/>
<dbReference type="PANTHER" id="PTHR43182">
    <property type="entry name" value="COBALT-PRECORRIN-6B C(15)-METHYLTRANSFERASE (DECARBOXYLATING)"/>
    <property type="match status" value="1"/>
</dbReference>
<dbReference type="PIRSF" id="PIRSF036428">
    <property type="entry name" value="CobL"/>
    <property type="match status" value="1"/>
</dbReference>
<dbReference type="SUPFAM" id="SSF53790">
    <property type="entry name" value="Tetrapyrrole methylase"/>
    <property type="match status" value="1"/>
</dbReference>
<dbReference type="InterPro" id="IPR006365">
    <property type="entry name" value="Cbl_synth_CobL"/>
</dbReference>
<proteinExistence type="predicted"/>
<name>A0A1U9MGV8_9HYPH</name>
<evidence type="ECO:0000259" key="6">
    <source>
        <dbReference type="Pfam" id="PF00590"/>
    </source>
</evidence>
<dbReference type="NCBIfam" id="TIGR02469">
    <property type="entry name" value="CbiT"/>
    <property type="match status" value="1"/>
</dbReference>
<reference evidence="7 8" key="1">
    <citation type="submission" date="2016-11" db="EMBL/GenBank/DDBJ databases">
        <title>Comparative genomics of Bartonella apis.</title>
        <authorList>
            <person name="Engel P."/>
        </authorList>
    </citation>
    <scope>NUCLEOTIDE SEQUENCE [LARGE SCALE GENOMIC DNA]</scope>
    <source>
        <strain evidence="7 8">BBC0122</strain>
    </source>
</reference>
<dbReference type="GO" id="GO:0032259">
    <property type="term" value="P:methylation"/>
    <property type="evidence" value="ECO:0007669"/>
    <property type="project" value="UniProtKB-KW"/>
</dbReference>
<sequence length="404" mass="44104">MNKKPWLKIIGIGDDGWDGLTHRQQEIIIDATHIFGGKRHLDFLPDNLQAELKVWPTPFLKGIDEILSLKGKNIVVLASGDPMFFGVGATLLRYLPVDEVLVLPHPSSFSLAAAHLGWALQDIICLSVNGRPIRSIVPHLQPHSRFIILSENGESPSALAKILTEQGFGASTMVVMEHLAGTKQRIRSQKADMFSLEDCENLNLVAVDCKADNADAGYSCCSGLADSAFFNDGQLTKQDIRAVTLAHLAPRWGEVLWDVGAGSGSISIEWLRGTKGSRAYAIERNARRQDIILKNADHFGVIGLHLIKGEAPFCFDGLEPPDAIFIGGGFTHPDLFSRCWQSLKKGGRMVVNAVTLETAAILAAEAPKLNARLIHLALSEAAPLGHFHVWRNALPITMMIARKP</sequence>
<dbReference type="OrthoDB" id="9787825at2"/>
<evidence type="ECO:0000256" key="5">
    <source>
        <dbReference type="ARBA" id="ARBA00022691"/>
    </source>
</evidence>
<dbReference type="RefSeq" id="WP_077992033.1">
    <property type="nucleotide sequence ID" value="NZ_CP015625.1"/>
</dbReference>
<dbReference type="SUPFAM" id="SSF53335">
    <property type="entry name" value="S-adenosyl-L-methionine-dependent methyltransferases"/>
    <property type="match status" value="1"/>
</dbReference>
<evidence type="ECO:0000313" key="8">
    <source>
        <dbReference type="Proteomes" id="UP000189632"/>
    </source>
</evidence>